<dbReference type="InterPro" id="IPR000754">
    <property type="entry name" value="Ribosomal_uS9"/>
</dbReference>
<evidence type="ECO:0000256" key="7">
    <source>
        <dbReference type="SAM" id="MobiDB-lite"/>
    </source>
</evidence>
<dbReference type="GO" id="GO:0022627">
    <property type="term" value="C:cytosolic small ribosomal subunit"/>
    <property type="evidence" value="ECO:0007669"/>
    <property type="project" value="TreeGrafter"/>
</dbReference>
<reference evidence="9" key="1">
    <citation type="submission" date="2017-09" db="EMBL/GenBank/DDBJ databases">
        <title>Depth-based differentiation of microbial function through sediment-hosted aquifers and enrichment of novel symbionts in the deep terrestrial subsurface.</title>
        <authorList>
            <person name="Probst A.J."/>
            <person name="Ladd B."/>
            <person name="Jarett J.K."/>
            <person name="Geller-Mcgrath D.E."/>
            <person name="Sieber C.M.K."/>
            <person name="Emerson J.B."/>
            <person name="Anantharaman K."/>
            <person name="Thomas B.C."/>
            <person name="Malmstrom R."/>
            <person name="Stieglmeier M."/>
            <person name="Klingl A."/>
            <person name="Woyke T."/>
            <person name="Ryan C.M."/>
            <person name="Banfield J.F."/>
        </authorList>
    </citation>
    <scope>NUCLEOTIDE SEQUENCE [LARGE SCALE GENOMIC DNA]</scope>
</reference>
<gene>
    <name evidence="5" type="primary">rpsI</name>
    <name evidence="8" type="ORF">COX83_04510</name>
</gene>
<dbReference type="Gene3D" id="3.30.230.10">
    <property type="match status" value="1"/>
</dbReference>
<feature type="region of interest" description="Disordered" evidence="7">
    <location>
        <begin position="112"/>
        <end position="134"/>
    </location>
</feature>
<dbReference type="InterPro" id="IPR014721">
    <property type="entry name" value="Ribsml_uS5_D2-typ_fold_subgr"/>
</dbReference>
<proteinExistence type="inferred from homology"/>
<dbReference type="InterPro" id="IPR020568">
    <property type="entry name" value="Ribosomal_Su5_D2-typ_SF"/>
</dbReference>
<evidence type="ECO:0000256" key="2">
    <source>
        <dbReference type="ARBA" id="ARBA00022980"/>
    </source>
</evidence>
<accession>A0A2M7V1W1</accession>
<evidence type="ECO:0000256" key="1">
    <source>
        <dbReference type="ARBA" id="ARBA00005251"/>
    </source>
</evidence>
<dbReference type="GO" id="GO:0006412">
    <property type="term" value="P:translation"/>
    <property type="evidence" value="ECO:0007669"/>
    <property type="project" value="UniProtKB-UniRule"/>
</dbReference>
<dbReference type="Proteomes" id="UP000230078">
    <property type="component" value="Unassembled WGS sequence"/>
</dbReference>
<comment type="similarity">
    <text evidence="1 5 6">Belongs to the universal ribosomal protein uS9 family.</text>
</comment>
<dbReference type="InterPro" id="IPR020574">
    <property type="entry name" value="Ribosomal_uS9_CS"/>
</dbReference>
<dbReference type="PANTHER" id="PTHR21569">
    <property type="entry name" value="RIBOSOMAL PROTEIN S9"/>
    <property type="match status" value="1"/>
</dbReference>
<dbReference type="GO" id="GO:0003723">
    <property type="term" value="F:RNA binding"/>
    <property type="evidence" value="ECO:0007669"/>
    <property type="project" value="TreeGrafter"/>
</dbReference>
<dbReference type="Pfam" id="PF00380">
    <property type="entry name" value="Ribosomal_S9"/>
    <property type="match status" value="1"/>
</dbReference>
<evidence type="ECO:0000256" key="4">
    <source>
        <dbReference type="ARBA" id="ARBA00035259"/>
    </source>
</evidence>
<feature type="compositionally biased region" description="Basic residues" evidence="7">
    <location>
        <begin position="115"/>
        <end position="134"/>
    </location>
</feature>
<dbReference type="EMBL" id="PFPI01000061">
    <property type="protein sequence ID" value="PIZ92334.1"/>
    <property type="molecule type" value="Genomic_DNA"/>
</dbReference>
<evidence type="ECO:0000256" key="6">
    <source>
        <dbReference type="RuleBase" id="RU003815"/>
    </source>
</evidence>
<organism evidence="8 9">
    <name type="scientific">Candidatus Magasanikbacteria bacterium CG_4_10_14_0_2_um_filter_41_31</name>
    <dbReference type="NCBI Taxonomy" id="1974639"/>
    <lineage>
        <taxon>Bacteria</taxon>
        <taxon>Candidatus Magasanikiibacteriota</taxon>
    </lineage>
</organism>
<evidence type="ECO:0000256" key="3">
    <source>
        <dbReference type="ARBA" id="ARBA00023274"/>
    </source>
</evidence>
<evidence type="ECO:0000313" key="9">
    <source>
        <dbReference type="Proteomes" id="UP000230078"/>
    </source>
</evidence>
<dbReference type="InterPro" id="IPR023035">
    <property type="entry name" value="Ribosomal_uS9_bac/plastid"/>
</dbReference>
<dbReference type="HAMAP" id="MF_00532_B">
    <property type="entry name" value="Ribosomal_uS9_B"/>
    <property type="match status" value="1"/>
</dbReference>
<dbReference type="AlphaFoldDB" id="A0A2M7V1W1"/>
<dbReference type="PANTHER" id="PTHR21569:SF1">
    <property type="entry name" value="SMALL RIBOSOMAL SUBUNIT PROTEIN US9M"/>
    <property type="match status" value="1"/>
</dbReference>
<dbReference type="SUPFAM" id="SSF54211">
    <property type="entry name" value="Ribosomal protein S5 domain 2-like"/>
    <property type="match status" value="1"/>
</dbReference>
<name>A0A2M7V1W1_9BACT</name>
<dbReference type="GO" id="GO:0003735">
    <property type="term" value="F:structural constituent of ribosome"/>
    <property type="evidence" value="ECO:0007669"/>
    <property type="project" value="InterPro"/>
</dbReference>
<dbReference type="FunFam" id="3.30.230.10:FF:000001">
    <property type="entry name" value="30S ribosomal protein S9"/>
    <property type="match status" value="1"/>
</dbReference>
<keyword evidence="3 5" id="KW-0687">Ribonucleoprotein</keyword>
<protein>
    <recommendedName>
        <fullName evidence="4 5">Small ribosomal subunit protein uS9</fullName>
    </recommendedName>
</protein>
<evidence type="ECO:0000313" key="8">
    <source>
        <dbReference type="EMBL" id="PIZ92334.1"/>
    </source>
</evidence>
<dbReference type="NCBIfam" id="NF001099">
    <property type="entry name" value="PRK00132.1"/>
    <property type="match status" value="1"/>
</dbReference>
<comment type="caution">
    <text evidence="8">The sequence shown here is derived from an EMBL/GenBank/DDBJ whole genome shotgun (WGS) entry which is preliminary data.</text>
</comment>
<evidence type="ECO:0000256" key="5">
    <source>
        <dbReference type="HAMAP-Rule" id="MF_00532"/>
    </source>
</evidence>
<dbReference type="PROSITE" id="PS00360">
    <property type="entry name" value="RIBOSOMAL_S9"/>
    <property type="match status" value="1"/>
</dbReference>
<keyword evidence="2 5" id="KW-0689">Ribosomal protein</keyword>
<sequence>MATNNTQDITRAVGRRKEAAARVRLTPGKGEIVVNGKEFKAYFTTLILQNIVSSPLEVTGKLKDFDVSVKVAGGGSRGQAEAVRHGISRALVDWNADLKPALKVEGFMTRDARTKERKKPGLLKARRGRQWKKR</sequence>